<dbReference type="PANTHER" id="PTHR32552:SF82">
    <property type="entry name" value="FCUA PROTEIN"/>
    <property type="match status" value="1"/>
</dbReference>
<dbReference type="Gene3D" id="2.40.170.20">
    <property type="entry name" value="TonB-dependent receptor, beta-barrel domain"/>
    <property type="match status" value="1"/>
</dbReference>
<dbReference type="NCBIfam" id="TIGR01783">
    <property type="entry name" value="TonB-siderophor"/>
    <property type="match status" value="1"/>
</dbReference>
<evidence type="ECO:0000259" key="8">
    <source>
        <dbReference type="Pfam" id="PF00593"/>
    </source>
</evidence>
<evidence type="ECO:0000256" key="1">
    <source>
        <dbReference type="ARBA" id="ARBA00004571"/>
    </source>
</evidence>
<dbReference type="GO" id="GO:0038023">
    <property type="term" value="F:signaling receptor activity"/>
    <property type="evidence" value="ECO:0007669"/>
    <property type="project" value="InterPro"/>
</dbReference>
<proteinExistence type="predicted"/>
<dbReference type="PROSITE" id="PS01156">
    <property type="entry name" value="TONB_DEPENDENT_REC_2"/>
    <property type="match status" value="1"/>
</dbReference>
<accession>A0A0F9VIA4</accession>
<dbReference type="PANTHER" id="PTHR32552">
    <property type="entry name" value="FERRICHROME IRON RECEPTOR-RELATED"/>
    <property type="match status" value="1"/>
</dbReference>
<dbReference type="InterPro" id="IPR010105">
    <property type="entry name" value="TonB_sidphr_rcpt"/>
</dbReference>
<feature type="domain" description="TonB-dependent receptor-like beta-barrel" evidence="8">
    <location>
        <begin position="54"/>
        <end position="501"/>
    </location>
</feature>
<dbReference type="PROSITE" id="PS52016">
    <property type="entry name" value="TONB_DEPENDENT_REC_3"/>
    <property type="match status" value="1"/>
</dbReference>
<dbReference type="AlphaFoldDB" id="A0A0F9VIA4"/>
<comment type="subcellular location">
    <subcellularLocation>
        <location evidence="1">Cell outer membrane</location>
        <topology evidence="1">Multi-pass membrane protein</topology>
    </subcellularLocation>
</comment>
<keyword evidence="2" id="KW-0813">Transport</keyword>
<reference evidence="9" key="1">
    <citation type="journal article" date="2015" name="Nature">
        <title>Complex archaea that bridge the gap between prokaryotes and eukaryotes.</title>
        <authorList>
            <person name="Spang A."/>
            <person name="Saw J.H."/>
            <person name="Jorgensen S.L."/>
            <person name="Zaremba-Niedzwiedzka K."/>
            <person name="Martijn J."/>
            <person name="Lind A.E."/>
            <person name="van Eijk R."/>
            <person name="Schleper C."/>
            <person name="Guy L."/>
            <person name="Ettema T.J."/>
        </authorList>
    </citation>
    <scope>NUCLEOTIDE SEQUENCE</scope>
</reference>
<dbReference type="GO" id="GO:0009279">
    <property type="term" value="C:cell outer membrane"/>
    <property type="evidence" value="ECO:0007669"/>
    <property type="project" value="UniProtKB-SubCell"/>
</dbReference>
<keyword evidence="5" id="KW-0798">TonB box</keyword>
<dbReference type="InterPro" id="IPR039426">
    <property type="entry name" value="TonB-dep_rcpt-like"/>
</dbReference>
<dbReference type="InterPro" id="IPR036942">
    <property type="entry name" value="Beta-barrel_TonB_sf"/>
</dbReference>
<dbReference type="GO" id="GO:0015344">
    <property type="term" value="F:siderophore uptake transmembrane transporter activity"/>
    <property type="evidence" value="ECO:0007669"/>
    <property type="project" value="TreeGrafter"/>
</dbReference>
<evidence type="ECO:0000256" key="4">
    <source>
        <dbReference type="ARBA" id="ARBA00023065"/>
    </source>
</evidence>
<keyword evidence="3" id="KW-0812">Transmembrane</keyword>
<gene>
    <name evidence="9" type="ORF">LCGC14_0480460</name>
</gene>
<evidence type="ECO:0000256" key="2">
    <source>
        <dbReference type="ARBA" id="ARBA00022448"/>
    </source>
</evidence>
<keyword evidence="4" id="KW-0406">Ion transport</keyword>
<dbReference type="EMBL" id="LAZR01000521">
    <property type="protein sequence ID" value="KKN65573.1"/>
    <property type="molecule type" value="Genomic_DNA"/>
</dbReference>
<keyword evidence="6" id="KW-0472">Membrane</keyword>
<evidence type="ECO:0000256" key="5">
    <source>
        <dbReference type="ARBA" id="ARBA00023077"/>
    </source>
</evidence>
<dbReference type="Pfam" id="PF00593">
    <property type="entry name" value="TonB_dep_Rec_b-barrel"/>
    <property type="match status" value="1"/>
</dbReference>
<evidence type="ECO:0000256" key="7">
    <source>
        <dbReference type="ARBA" id="ARBA00023237"/>
    </source>
</evidence>
<dbReference type="GO" id="GO:0015891">
    <property type="term" value="P:siderophore transport"/>
    <property type="evidence" value="ECO:0007669"/>
    <property type="project" value="InterPro"/>
</dbReference>
<sequence length="535" mass="57672">MSSGGNKSLAADVGRRFGPDNNAGIRVNAAVRDGGTGVNYEDAELGLFSIGLDWHNDKTRLSADLGYQDNQLEQTRTNVRLSGVSAVPKAPNPKTNWAQPWSYSNERDLFGTLRGEYDFNSTVTGWAAWGFRKSDEANSLANLTVSNSDTGAGSFYRFDNTREDSVNTGEVGLRGSFYTGPVGHEWVVSASYFEGEKKNAYTFDSGNSFTTNLYNPQYIARPAFSAGAASGNSLSSPALTNRTGLRSFAVGDTLSLFDDALLVTLGARHQTFKLENFAYNTGLAQPVYDKSRISPMAGVVYKATEELSVYGNYIEGLTQGDTASGSSPVPDNLGEILDPYVSKQKEIGLKYDWGNFAANAAVFSTSQPRSLVNGDNVFTSQGENRHRGLETSFQGEVTPDIRVLGGVTWLDAKQKSTGSSTADGKDVIGVPNYMANVGVEWDLPSVQGLTFDSRVIHTGRSYADASNELEVKGWTRLDIGVRYLMDVGDNLLTIRARVDNVTNSAYWASSGGNPGSGYLVAGSPRTFTLSTAIDF</sequence>
<keyword evidence="7" id="KW-0998">Cell outer membrane</keyword>
<organism evidence="9">
    <name type="scientific">marine sediment metagenome</name>
    <dbReference type="NCBI Taxonomy" id="412755"/>
    <lineage>
        <taxon>unclassified sequences</taxon>
        <taxon>metagenomes</taxon>
        <taxon>ecological metagenomes</taxon>
    </lineage>
</organism>
<evidence type="ECO:0000313" key="9">
    <source>
        <dbReference type="EMBL" id="KKN65573.1"/>
    </source>
</evidence>
<protein>
    <recommendedName>
        <fullName evidence="8">TonB-dependent receptor-like beta-barrel domain-containing protein</fullName>
    </recommendedName>
</protein>
<dbReference type="SUPFAM" id="SSF56935">
    <property type="entry name" value="Porins"/>
    <property type="match status" value="1"/>
</dbReference>
<evidence type="ECO:0000256" key="6">
    <source>
        <dbReference type="ARBA" id="ARBA00023136"/>
    </source>
</evidence>
<dbReference type="InterPro" id="IPR010917">
    <property type="entry name" value="TonB_rcpt_CS"/>
</dbReference>
<comment type="caution">
    <text evidence="9">The sequence shown here is derived from an EMBL/GenBank/DDBJ whole genome shotgun (WGS) entry which is preliminary data.</text>
</comment>
<dbReference type="InterPro" id="IPR000531">
    <property type="entry name" value="Beta-barrel_TonB"/>
</dbReference>
<name>A0A0F9VIA4_9ZZZZ</name>
<evidence type="ECO:0000256" key="3">
    <source>
        <dbReference type="ARBA" id="ARBA00022692"/>
    </source>
</evidence>
<dbReference type="CDD" id="cd01347">
    <property type="entry name" value="ligand_gated_channel"/>
    <property type="match status" value="1"/>
</dbReference>